<sequence length="141" mass="16981">MEIIKLNNTLKLSWKNKISLSETKPSKNNNLKNRYVSYRTVFPVSLYEYLNYRTEILFIYKINEHKYKISRNKNDDLFMEQLILKENNSNSSKKNRSGKRMVLKKSVYGEDLLKNSHYVEFSLIFNIENEKIYESCLMKFL</sequence>
<accession>A0A8T3VQ63</accession>
<comment type="caution">
    <text evidence="1">The sequence shown here is derived from an EMBL/GenBank/DDBJ whole genome shotgun (WGS) entry which is preliminary data.</text>
</comment>
<dbReference type="AlphaFoldDB" id="A0A8T3VQ63"/>
<dbReference type="Proteomes" id="UP000732619">
    <property type="component" value="Unassembled WGS sequence"/>
</dbReference>
<protein>
    <submittedName>
        <fullName evidence="1">Uncharacterized protein</fullName>
    </submittedName>
</protein>
<evidence type="ECO:0000313" key="1">
    <source>
        <dbReference type="EMBL" id="MBE6513462.1"/>
    </source>
</evidence>
<name>A0A8T3VQ63_METOL</name>
<evidence type="ECO:0000313" key="2">
    <source>
        <dbReference type="Proteomes" id="UP000732619"/>
    </source>
</evidence>
<reference evidence="1" key="1">
    <citation type="submission" date="2019-04" db="EMBL/GenBank/DDBJ databases">
        <title>Evolution of Biomass-Degrading Anaerobic Consortia Revealed by Metagenomics.</title>
        <authorList>
            <person name="Peng X."/>
        </authorList>
    </citation>
    <scope>NUCLEOTIDE SEQUENCE</scope>
    <source>
        <strain evidence="1">SIG14</strain>
    </source>
</reference>
<proteinExistence type="predicted"/>
<organism evidence="1 2">
    <name type="scientific">Methanobrevibacter olleyae</name>
    <dbReference type="NCBI Taxonomy" id="294671"/>
    <lineage>
        <taxon>Archaea</taxon>
        <taxon>Methanobacteriati</taxon>
        <taxon>Methanobacteriota</taxon>
        <taxon>Methanomada group</taxon>
        <taxon>Methanobacteria</taxon>
        <taxon>Methanobacteriales</taxon>
        <taxon>Methanobacteriaceae</taxon>
        <taxon>Methanobrevibacter</taxon>
    </lineage>
</organism>
<dbReference type="EMBL" id="SUTG01000095">
    <property type="protein sequence ID" value="MBE6513462.1"/>
    <property type="molecule type" value="Genomic_DNA"/>
</dbReference>
<gene>
    <name evidence="1" type="ORF">E7Z75_10050</name>
</gene>